<evidence type="ECO:0000256" key="6">
    <source>
        <dbReference type="ARBA" id="ARBA00023136"/>
    </source>
</evidence>
<keyword evidence="3" id="KW-1003">Cell membrane</keyword>
<accession>A0A7C2YSG0</accession>
<gene>
    <name evidence="8" type="ORF">ENO36_03140</name>
</gene>
<evidence type="ECO:0000256" key="3">
    <source>
        <dbReference type="ARBA" id="ARBA00022475"/>
    </source>
</evidence>
<dbReference type="EMBL" id="DSFE01000070">
    <property type="protein sequence ID" value="HEU97834.1"/>
    <property type="molecule type" value="Genomic_DNA"/>
</dbReference>
<keyword evidence="4 7" id="KW-0812">Transmembrane</keyword>
<evidence type="ECO:0000256" key="1">
    <source>
        <dbReference type="ARBA" id="ARBA00004651"/>
    </source>
</evidence>
<organism evidence="8">
    <name type="scientific">Fervidicoccus fontis</name>
    <dbReference type="NCBI Taxonomy" id="683846"/>
    <lineage>
        <taxon>Archaea</taxon>
        <taxon>Thermoproteota</taxon>
        <taxon>Thermoprotei</taxon>
        <taxon>Fervidicoccales</taxon>
        <taxon>Fervidicoccaceae</taxon>
        <taxon>Fervidicoccus</taxon>
    </lineage>
</organism>
<feature type="transmembrane region" description="Helical" evidence="7">
    <location>
        <begin position="57"/>
        <end position="83"/>
    </location>
</feature>
<keyword evidence="2" id="KW-0813">Transport</keyword>
<keyword evidence="6 7" id="KW-0472">Membrane</keyword>
<evidence type="ECO:0000256" key="7">
    <source>
        <dbReference type="SAM" id="Phobius"/>
    </source>
</evidence>
<evidence type="ECO:0000313" key="8">
    <source>
        <dbReference type="EMBL" id="HEU97834.1"/>
    </source>
</evidence>
<proteinExistence type="predicted"/>
<comment type="caution">
    <text evidence="8">The sequence shown here is derived from an EMBL/GenBank/DDBJ whole genome shotgun (WGS) entry which is preliminary data.</text>
</comment>
<dbReference type="GO" id="GO:0005886">
    <property type="term" value="C:plasma membrane"/>
    <property type="evidence" value="ECO:0007669"/>
    <property type="project" value="UniProtKB-SubCell"/>
</dbReference>
<evidence type="ECO:0000256" key="2">
    <source>
        <dbReference type="ARBA" id="ARBA00022448"/>
    </source>
</evidence>
<feature type="transmembrane region" description="Helical" evidence="7">
    <location>
        <begin position="123"/>
        <end position="142"/>
    </location>
</feature>
<name>A0A7C2YSG0_9CREN</name>
<keyword evidence="5 7" id="KW-1133">Transmembrane helix</keyword>
<dbReference type="PANTHER" id="PTHR34229">
    <property type="entry name" value="METAL TRANSPORT PROTEIN HI_1621-RELATED"/>
    <property type="match status" value="1"/>
</dbReference>
<dbReference type="PANTHER" id="PTHR34229:SF1">
    <property type="entry name" value="METAL TRANSPORT PROTEIN HI_1621-RELATED"/>
    <property type="match status" value="1"/>
</dbReference>
<feature type="transmembrane region" description="Helical" evidence="7">
    <location>
        <begin position="154"/>
        <end position="175"/>
    </location>
</feature>
<protein>
    <submittedName>
        <fullName evidence="8">Metal transporter</fullName>
    </submittedName>
</protein>
<feature type="transmembrane region" description="Helical" evidence="7">
    <location>
        <begin position="89"/>
        <end position="111"/>
    </location>
</feature>
<evidence type="ECO:0000256" key="5">
    <source>
        <dbReference type="ARBA" id="ARBA00022989"/>
    </source>
</evidence>
<dbReference type="Pfam" id="PF01891">
    <property type="entry name" value="CbiM"/>
    <property type="match status" value="1"/>
</dbReference>
<sequence length="226" mass="23995">MLRCIPTRYSFRLFQAEEKMGTEKIPLFGVLTATVFALQMVNYPLGPGGTTGHLIGTPMLSIIFGPEAGIVGISVVLLIQALLFGDGGITTFGANALNMAIAASIVSFLTYKLMRKIFKSESGRIVSGAVAGWLGIVSAAFLCGVELGLSKSTFGYGLNITIPVMTISHAVLGIVEGAVTVSLSMHSVNISQNFSRGEGLEENVFSPFGCGFSCHINWLSRSLFFI</sequence>
<dbReference type="Gene3D" id="1.10.1760.20">
    <property type="match status" value="1"/>
</dbReference>
<dbReference type="InterPro" id="IPR002751">
    <property type="entry name" value="CbiM/NikMN"/>
</dbReference>
<reference evidence="8" key="1">
    <citation type="journal article" date="2020" name="mSystems">
        <title>Genome- and Community-Level Interaction Insights into Carbon Utilization and Element Cycling Functions of Hydrothermarchaeota in Hydrothermal Sediment.</title>
        <authorList>
            <person name="Zhou Z."/>
            <person name="Liu Y."/>
            <person name="Xu W."/>
            <person name="Pan J."/>
            <person name="Luo Z.H."/>
            <person name="Li M."/>
        </authorList>
    </citation>
    <scope>NUCLEOTIDE SEQUENCE [LARGE SCALE GENOMIC DNA]</scope>
    <source>
        <strain evidence="8">SpSt-1259</strain>
    </source>
</reference>
<dbReference type="Proteomes" id="UP000885664">
    <property type="component" value="Unassembled WGS sequence"/>
</dbReference>
<dbReference type="AlphaFoldDB" id="A0A7C2YSG0"/>
<comment type="subcellular location">
    <subcellularLocation>
        <location evidence="1">Cell membrane</location>
        <topology evidence="1">Multi-pass membrane protein</topology>
    </subcellularLocation>
</comment>
<evidence type="ECO:0000256" key="4">
    <source>
        <dbReference type="ARBA" id="ARBA00022692"/>
    </source>
</evidence>
<dbReference type="GO" id="GO:0000041">
    <property type="term" value="P:transition metal ion transport"/>
    <property type="evidence" value="ECO:0007669"/>
    <property type="project" value="InterPro"/>
</dbReference>